<evidence type="ECO:0000313" key="2">
    <source>
        <dbReference type="EMBL" id="KAH6609664.1"/>
    </source>
</evidence>
<keyword evidence="1" id="KW-0472">Membrane</keyword>
<comment type="caution">
    <text evidence="2">The sequence shown here is derived from an EMBL/GenBank/DDBJ whole genome shotgun (WGS) entry which is preliminary data.</text>
</comment>
<feature type="transmembrane region" description="Helical" evidence="1">
    <location>
        <begin position="62"/>
        <end position="78"/>
    </location>
</feature>
<feature type="transmembrane region" description="Helical" evidence="1">
    <location>
        <begin position="30"/>
        <end position="56"/>
    </location>
</feature>
<gene>
    <name evidence="2" type="ORF">Trco_003010</name>
</gene>
<evidence type="ECO:0000313" key="3">
    <source>
        <dbReference type="Proteomes" id="UP000827724"/>
    </source>
</evidence>
<reference evidence="2" key="1">
    <citation type="submission" date="2021-08" db="EMBL/GenBank/DDBJ databases">
        <title>Chromosome-Level Trichoderma cornu-damae using Hi-C Data.</title>
        <authorList>
            <person name="Kim C.S."/>
        </authorList>
    </citation>
    <scope>NUCLEOTIDE SEQUENCE</scope>
    <source>
        <strain evidence="2">KA19-0412C</strain>
    </source>
</reference>
<sequence length="162" mass="18144">MLRSPSAVFPLILVIVLLHGWLGRRFVRRCLVLAIVLCAIRRVGFGTISVISFGRFVCRCRILFGIAIGAFGFPGLLVPQGPFSLRFLGQFQLDLRVDLIRYLAGIKETIHRRQKLFKRDVGASAPMMDFRFLDLSALIKFWSNVCKPADDLNVLISCSACG</sequence>
<feature type="transmembrane region" description="Helical" evidence="1">
    <location>
        <begin position="6"/>
        <end position="23"/>
    </location>
</feature>
<accession>A0A9P8TYC0</accession>
<evidence type="ECO:0000256" key="1">
    <source>
        <dbReference type="SAM" id="Phobius"/>
    </source>
</evidence>
<proteinExistence type="predicted"/>
<keyword evidence="1" id="KW-1133">Transmembrane helix</keyword>
<dbReference type="Proteomes" id="UP000827724">
    <property type="component" value="Unassembled WGS sequence"/>
</dbReference>
<organism evidence="2 3">
    <name type="scientific">Trichoderma cornu-damae</name>
    <dbReference type="NCBI Taxonomy" id="654480"/>
    <lineage>
        <taxon>Eukaryota</taxon>
        <taxon>Fungi</taxon>
        <taxon>Dikarya</taxon>
        <taxon>Ascomycota</taxon>
        <taxon>Pezizomycotina</taxon>
        <taxon>Sordariomycetes</taxon>
        <taxon>Hypocreomycetidae</taxon>
        <taxon>Hypocreales</taxon>
        <taxon>Hypocreaceae</taxon>
        <taxon>Trichoderma</taxon>
    </lineage>
</organism>
<name>A0A9P8TYC0_9HYPO</name>
<dbReference type="AlphaFoldDB" id="A0A9P8TYC0"/>
<keyword evidence="1" id="KW-0812">Transmembrane</keyword>
<keyword evidence="3" id="KW-1185">Reference proteome</keyword>
<protein>
    <submittedName>
        <fullName evidence="2">Uncharacterized protein</fullName>
    </submittedName>
</protein>
<dbReference type="EMBL" id="JAIWOZ010000002">
    <property type="protein sequence ID" value="KAH6609664.1"/>
    <property type="molecule type" value="Genomic_DNA"/>
</dbReference>